<dbReference type="FunFam" id="3.40.50.2000:FF:000050">
    <property type="entry name" value="UDP-glucuronosyltransferase"/>
    <property type="match status" value="1"/>
</dbReference>
<dbReference type="PROSITE" id="PS00375">
    <property type="entry name" value="UDPGT"/>
    <property type="match status" value="1"/>
</dbReference>
<dbReference type="EMBL" id="JASPKY010000206">
    <property type="protein sequence ID" value="KAK9720850.1"/>
    <property type="molecule type" value="Genomic_DNA"/>
</dbReference>
<evidence type="ECO:0000256" key="2">
    <source>
        <dbReference type="ARBA" id="ARBA00022676"/>
    </source>
</evidence>
<organism evidence="6 7">
    <name type="scientific">Popillia japonica</name>
    <name type="common">Japanese beetle</name>
    <dbReference type="NCBI Taxonomy" id="7064"/>
    <lineage>
        <taxon>Eukaryota</taxon>
        <taxon>Metazoa</taxon>
        <taxon>Ecdysozoa</taxon>
        <taxon>Arthropoda</taxon>
        <taxon>Hexapoda</taxon>
        <taxon>Insecta</taxon>
        <taxon>Pterygota</taxon>
        <taxon>Neoptera</taxon>
        <taxon>Endopterygota</taxon>
        <taxon>Coleoptera</taxon>
        <taxon>Polyphaga</taxon>
        <taxon>Scarabaeiformia</taxon>
        <taxon>Scarabaeidae</taxon>
        <taxon>Rutelinae</taxon>
        <taxon>Popillia</taxon>
    </lineage>
</organism>
<evidence type="ECO:0000313" key="6">
    <source>
        <dbReference type="EMBL" id="KAK9720850.1"/>
    </source>
</evidence>
<evidence type="ECO:0000313" key="7">
    <source>
        <dbReference type="Proteomes" id="UP001458880"/>
    </source>
</evidence>
<evidence type="ECO:0000256" key="1">
    <source>
        <dbReference type="ARBA" id="ARBA00009995"/>
    </source>
</evidence>
<dbReference type="GO" id="GO:0008194">
    <property type="term" value="F:UDP-glycosyltransferase activity"/>
    <property type="evidence" value="ECO:0007669"/>
    <property type="project" value="InterPro"/>
</dbReference>
<dbReference type="InterPro" id="IPR035595">
    <property type="entry name" value="UDP_glycos_trans_CS"/>
</dbReference>
<reference evidence="6 7" key="1">
    <citation type="journal article" date="2024" name="BMC Genomics">
        <title>De novo assembly and annotation of Popillia japonica's genome with initial clues to its potential as an invasive pest.</title>
        <authorList>
            <person name="Cucini C."/>
            <person name="Boschi S."/>
            <person name="Funari R."/>
            <person name="Cardaioli E."/>
            <person name="Iannotti N."/>
            <person name="Marturano G."/>
            <person name="Paoli F."/>
            <person name="Bruttini M."/>
            <person name="Carapelli A."/>
            <person name="Frati F."/>
            <person name="Nardi F."/>
        </authorList>
    </citation>
    <scope>NUCLEOTIDE SEQUENCE [LARGE SCALE GENOMIC DNA]</scope>
    <source>
        <strain evidence="6">DMR45628</strain>
    </source>
</reference>
<dbReference type="InterPro" id="IPR050271">
    <property type="entry name" value="UDP-glycosyltransferase"/>
</dbReference>
<sequence length="592" mass="67075">MCVVYLFAFISFYIQIPGLYGDNGILPAKSVLENSKHKSFSAKVHYQPTLLWLSPYLGLDTNYALDFLALLGSFLAFTGFISQKFCAIPLFAGLWSLYFSLYQVGQVFVNSQWDNLLLEAGFLALLVAPLIPGKRHGSKCSPNQENDTVQNVPQEIILVCGKKDEINIFNFLNLPLIVIPFVMGKTGLDLTEATFEESSVQDLLKSDEKFDLVIVEQFLNEAHKGFAHHFHAPLIVFSTFGSSVWINHLVGNPQPYAVAPDVYLSCSSKMTFLQRVKNTLLITLTNLYNNLYYFEKQNEILQKYFPNAPHLNDVMYNTSLILLTSHISTHHPLPHLPNMIEVGGFHIKEGGSLPNDIQQFLDNSENGVIYFAMGSNIDAANMDKKKLEHILAVISKLKMNVLWKFSNDSFPNLPKNLKISKWLPQQSILAHANVKLAITHGGLLSTMESIYFGLPVLGIPIFGDHGMNMAMSDAIGISITISYNDLNEDNFYLAIQELINNPKYSENAKIRSKIMRDRQNNPLETAVYWVEYVLRHKGAKHFRSPALDLQWYQYLLLDVIVFLIAVSVIISATILYLVRYLLRKRQTKLKHQ</sequence>
<name>A0AAW1KMP3_POPJA</name>
<evidence type="ECO:0000256" key="4">
    <source>
        <dbReference type="RuleBase" id="RU003718"/>
    </source>
</evidence>
<evidence type="ECO:0000256" key="5">
    <source>
        <dbReference type="SAM" id="Phobius"/>
    </source>
</evidence>
<dbReference type="AlphaFoldDB" id="A0AAW1KMP3"/>
<dbReference type="PANTHER" id="PTHR48043">
    <property type="entry name" value="EG:EG0003.4 PROTEIN-RELATED"/>
    <property type="match status" value="1"/>
</dbReference>
<protein>
    <submittedName>
        <fullName evidence="6">UDP-glucoronosyl and UDP-glucosyl transferase</fullName>
    </submittedName>
</protein>
<keyword evidence="5" id="KW-0812">Transmembrane</keyword>
<evidence type="ECO:0000256" key="3">
    <source>
        <dbReference type="ARBA" id="ARBA00022679"/>
    </source>
</evidence>
<dbReference type="CDD" id="cd03784">
    <property type="entry name" value="GT1_Gtf-like"/>
    <property type="match status" value="1"/>
</dbReference>
<dbReference type="InterPro" id="IPR002213">
    <property type="entry name" value="UDP_glucos_trans"/>
</dbReference>
<dbReference type="Pfam" id="PF00201">
    <property type="entry name" value="UDPGT"/>
    <property type="match status" value="1"/>
</dbReference>
<dbReference type="SUPFAM" id="SSF53756">
    <property type="entry name" value="UDP-Glycosyltransferase/glycogen phosphorylase"/>
    <property type="match status" value="1"/>
</dbReference>
<comment type="caution">
    <text evidence="6">The sequence shown here is derived from an EMBL/GenBank/DDBJ whole genome shotgun (WGS) entry which is preliminary data.</text>
</comment>
<feature type="transmembrane region" description="Helical" evidence="5">
    <location>
        <begin position="551"/>
        <end position="578"/>
    </location>
</feature>
<keyword evidence="5" id="KW-1133">Transmembrane helix</keyword>
<keyword evidence="3 4" id="KW-0808">Transferase</keyword>
<keyword evidence="7" id="KW-1185">Reference proteome</keyword>
<comment type="similarity">
    <text evidence="1 4">Belongs to the UDP-glycosyltransferase family.</text>
</comment>
<feature type="transmembrane region" description="Helical" evidence="5">
    <location>
        <begin position="63"/>
        <end position="81"/>
    </location>
</feature>
<dbReference type="PANTHER" id="PTHR48043:SF159">
    <property type="entry name" value="EG:EG0003.4 PROTEIN-RELATED"/>
    <property type="match status" value="1"/>
</dbReference>
<accession>A0AAW1KMP3</accession>
<keyword evidence="5" id="KW-0472">Membrane</keyword>
<dbReference type="Proteomes" id="UP001458880">
    <property type="component" value="Unassembled WGS sequence"/>
</dbReference>
<proteinExistence type="inferred from homology"/>
<dbReference type="Gene3D" id="3.40.50.2000">
    <property type="entry name" value="Glycogen Phosphorylase B"/>
    <property type="match status" value="1"/>
</dbReference>
<keyword evidence="2 4" id="KW-0328">Glycosyltransferase</keyword>
<gene>
    <name evidence="6" type="ORF">QE152_g21828</name>
</gene>
<feature type="transmembrane region" description="Helical" evidence="5">
    <location>
        <begin position="87"/>
        <end position="104"/>
    </location>
</feature>